<dbReference type="SUPFAM" id="SSF48452">
    <property type="entry name" value="TPR-like"/>
    <property type="match status" value="1"/>
</dbReference>
<evidence type="ECO:0000259" key="6">
    <source>
        <dbReference type="Pfam" id="PF07980"/>
    </source>
</evidence>
<dbReference type="InterPro" id="IPR012944">
    <property type="entry name" value="SusD_RagB_dom"/>
</dbReference>
<dbReference type="InterPro" id="IPR011990">
    <property type="entry name" value="TPR-like_helical_dom_sf"/>
</dbReference>
<keyword evidence="3" id="KW-0732">Signal</keyword>
<dbReference type="OrthoDB" id="926893at2"/>
<proteinExistence type="inferred from homology"/>
<dbReference type="CDD" id="cd08977">
    <property type="entry name" value="SusD"/>
    <property type="match status" value="1"/>
</dbReference>
<evidence type="ECO:0000313" key="8">
    <source>
        <dbReference type="EMBL" id="TDO26499.1"/>
    </source>
</evidence>
<sequence length="516" mass="57666">MKYKNSYHKYVFALVTLMAVTISCSKKFSERIPINAPTDANFWKNETEATSAVAGSYATLRIAMNEMGMGHYYYGDTQTDQFVARTNGEDYPAITQIQWQTFVAPSQTFRALIKLRRWDNFYRAIDQVNRCIKYIEPIPLANFTSVDKQGAKNALIGENYFLRAFTYFYMSRIWGDVPLVLETADDAAAAPNQPRAKQVDVLNQCIKDLQEAIKLLPYVTAATTTRPIRANRGTCYALLAHIYAWRGEYDKVAPAADSVINNGGYSHVSRATRASYTAMFKGNSSEGIFEISQNAANEGSLITANYGDINNSIAARTLKSPYLLTQLGNSLFTLDAGTLTTLFPNNADSVDLRRRNGFDFWGTTDPICTKYANIVYTGPNNTSPLSQNNIIVFRLADIKLLKAEALAALNNPSGARTIVNEIRALAGLGATTATDANMFEEVIQERGRELFIEGHRFYDLVRLARKTGIIRFNGTGTITRMTSTDFNLGKYYWPIDPILISLNPLLTQTPFWADKM</sequence>
<name>A0A4R6IV33_9BACT</name>
<protein>
    <submittedName>
        <fullName evidence="8">Putative outer membrane starch-binding protein</fullName>
    </submittedName>
</protein>
<evidence type="ECO:0000256" key="3">
    <source>
        <dbReference type="ARBA" id="ARBA00022729"/>
    </source>
</evidence>
<keyword evidence="9" id="KW-1185">Reference proteome</keyword>
<evidence type="ECO:0000256" key="5">
    <source>
        <dbReference type="ARBA" id="ARBA00023237"/>
    </source>
</evidence>
<evidence type="ECO:0000256" key="2">
    <source>
        <dbReference type="ARBA" id="ARBA00006275"/>
    </source>
</evidence>
<evidence type="ECO:0000313" key="9">
    <source>
        <dbReference type="Proteomes" id="UP000295741"/>
    </source>
</evidence>
<reference evidence="8 9" key="1">
    <citation type="submission" date="2019-03" db="EMBL/GenBank/DDBJ databases">
        <title>Genomic Encyclopedia of Archaeal and Bacterial Type Strains, Phase II (KMG-II): from individual species to whole genera.</title>
        <authorList>
            <person name="Goeker M."/>
        </authorList>
    </citation>
    <scope>NUCLEOTIDE SEQUENCE [LARGE SCALE GENOMIC DNA]</scope>
    <source>
        <strain evidence="8 9">DSM 28323</strain>
    </source>
</reference>
<dbReference type="AlphaFoldDB" id="A0A4R6IV33"/>
<dbReference type="RefSeq" id="WP_133474346.1">
    <property type="nucleotide sequence ID" value="NZ_SNWP01000011.1"/>
</dbReference>
<feature type="domain" description="SusD-like N-terminal" evidence="7">
    <location>
        <begin position="74"/>
        <end position="243"/>
    </location>
</feature>
<dbReference type="Pfam" id="PF07980">
    <property type="entry name" value="SusD_RagB"/>
    <property type="match status" value="1"/>
</dbReference>
<feature type="domain" description="RagB/SusD" evidence="6">
    <location>
        <begin position="364"/>
        <end position="512"/>
    </location>
</feature>
<dbReference type="PROSITE" id="PS51257">
    <property type="entry name" value="PROKAR_LIPOPROTEIN"/>
    <property type="match status" value="1"/>
</dbReference>
<dbReference type="EMBL" id="SNWP01000011">
    <property type="protein sequence ID" value="TDO26499.1"/>
    <property type="molecule type" value="Genomic_DNA"/>
</dbReference>
<evidence type="ECO:0000256" key="1">
    <source>
        <dbReference type="ARBA" id="ARBA00004442"/>
    </source>
</evidence>
<accession>A0A4R6IV33</accession>
<keyword evidence="5" id="KW-0998">Cell outer membrane</keyword>
<organism evidence="8 9">
    <name type="scientific">Sediminibacterium goheungense</name>
    <dbReference type="NCBI Taxonomy" id="1086393"/>
    <lineage>
        <taxon>Bacteria</taxon>
        <taxon>Pseudomonadati</taxon>
        <taxon>Bacteroidota</taxon>
        <taxon>Chitinophagia</taxon>
        <taxon>Chitinophagales</taxon>
        <taxon>Chitinophagaceae</taxon>
        <taxon>Sediminibacterium</taxon>
    </lineage>
</organism>
<dbReference type="GO" id="GO:0009279">
    <property type="term" value="C:cell outer membrane"/>
    <property type="evidence" value="ECO:0007669"/>
    <property type="project" value="UniProtKB-SubCell"/>
</dbReference>
<keyword evidence="4" id="KW-0472">Membrane</keyword>
<gene>
    <name evidence="8" type="ORF">BC659_1805</name>
</gene>
<comment type="subcellular location">
    <subcellularLocation>
        <location evidence="1">Cell outer membrane</location>
    </subcellularLocation>
</comment>
<evidence type="ECO:0000259" key="7">
    <source>
        <dbReference type="Pfam" id="PF14322"/>
    </source>
</evidence>
<evidence type="ECO:0000256" key="4">
    <source>
        <dbReference type="ARBA" id="ARBA00023136"/>
    </source>
</evidence>
<comment type="similarity">
    <text evidence="2">Belongs to the SusD family.</text>
</comment>
<dbReference type="Pfam" id="PF14322">
    <property type="entry name" value="SusD-like_3"/>
    <property type="match status" value="1"/>
</dbReference>
<dbReference type="InterPro" id="IPR033985">
    <property type="entry name" value="SusD-like_N"/>
</dbReference>
<dbReference type="Gene3D" id="1.25.40.390">
    <property type="match status" value="1"/>
</dbReference>
<comment type="caution">
    <text evidence="8">The sequence shown here is derived from an EMBL/GenBank/DDBJ whole genome shotgun (WGS) entry which is preliminary data.</text>
</comment>
<dbReference type="Proteomes" id="UP000295741">
    <property type="component" value="Unassembled WGS sequence"/>
</dbReference>